<sequence>MKITAKDFDNLTDTVMGWKGNDWELQADRFSDKPAFDWAVVCWYDSVISMIMARTFLEQNDYAFQESYDHNMESWVLLTNYDSFNMAVSA</sequence>
<organism evidence="1">
    <name type="scientific">uncultured Caudovirales phage</name>
    <dbReference type="NCBI Taxonomy" id="2100421"/>
    <lineage>
        <taxon>Viruses</taxon>
        <taxon>Duplodnaviria</taxon>
        <taxon>Heunggongvirae</taxon>
        <taxon>Uroviricota</taxon>
        <taxon>Caudoviricetes</taxon>
        <taxon>Peduoviridae</taxon>
        <taxon>Maltschvirus</taxon>
        <taxon>Maltschvirus maltsch</taxon>
    </lineage>
</organism>
<protein>
    <recommendedName>
        <fullName evidence="2">Phage protein</fullName>
    </recommendedName>
</protein>
<accession>A0A6J5MQI7</accession>
<evidence type="ECO:0008006" key="2">
    <source>
        <dbReference type="Google" id="ProtNLM"/>
    </source>
</evidence>
<proteinExistence type="predicted"/>
<dbReference type="EMBL" id="LR796515">
    <property type="protein sequence ID" value="CAB4149395.1"/>
    <property type="molecule type" value="Genomic_DNA"/>
</dbReference>
<gene>
    <name evidence="1" type="ORF">UFOVP540_27</name>
</gene>
<evidence type="ECO:0000313" key="1">
    <source>
        <dbReference type="EMBL" id="CAB4149395.1"/>
    </source>
</evidence>
<reference evidence="1" key="1">
    <citation type="submission" date="2020-04" db="EMBL/GenBank/DDBJ databases">
        <authorList>
            <person name="Chiriac C."/>
            <person name="Salcher M."/>
            <person name="Ghai R."/>
            <person name="Kavagutti S V."/>
        </authorList>
    </citation>
    <scope>NUCLEOTIDE SEQUENCE</scope>
</reference>
<name>A0A6J5MQI7_9CAUD</name>